<evidence type="ECO:0000313" key="3">
    <source>
        <dbReference type="Proteomes" id="UP000544090"/>
    </source>
</evidence>
<accession>A0A7X6HGV9</accession>
<dbReference type="Proteomes" id="UP000544090">
    <property type="component" value="Unassembled WGS sequence"/>
</dbReference>
<comment type="caution">
    <text evidence="2">The sequence shown here is derived from an EMBL/GenBank/DDBJ whole genome shotgun (WGS) entry which is preliminary data.</text>
</comment>
<evidence type="ECO:0000256" key="1">
    <source>
        <dbReference type="SAM" id="MobiDB-lite"/>
    </source>
</evidence>
<sequence>MSKRFDIFLAGENDYETEIGGYEVRVHRGAGPDQDGPYVKASRENRPSSEHVFKPSNLTMATRLKLGNLLDSIAKRLMKT</sequence>
<evidence type="ECO:0000313" key="2">
    <source>
        <dbReference type="EMBL" id="NKX55791.1"/>
    </source>
</evidence>
<feature type="region of interest" description="Disordered" evidence="1">
    <location>
        <begin position="27"/>
        <end position="52"/>
    </location>
</feature>
<proteinExistence type="predicted"/>
<name>A0A7X6HGV9_9MICC</name>
<keyword evidence="3" id="KW-1185">Reference proteome</keyword>
<gene>
    <name evidence="2" type="ORF">HGG74_14835</name>
</gene>
<organism evidence="2 3">
    <name type="scientific">Arthrobacter mobilis</name>
    <dbReference type="NCBI Taxonomy" id="2724944"/>
    <lineage>
        <taxon>Bacteria</taxon>
        <taxon>Bacillati</taxon>
        <taxon>Actinomycetota</taxon>
        <taxon>Actinomycetes</taxon>
        <taxon>Micrococcales</taxon>
        <taxon>Micrococcaceae</taxon>
        <taxon>Arthrobacter</taxon>
    </lineage>
</organism>
<dbReference type="EMBL" id="JAAZSQ010000016">
    <property type="protein sequence ID" value="NKX55791.1"/>
    <property type="molecule type" value="Genomic_DNA"/>
</dbReference>
<protein>
    <submittedName>
        <fullName evidence="2">Uncharacterized protein</fullName>
    </submittedName>
</protein>
<reference evidence="2 3" key="1">
    <citation type="submission" date="2020-04" db="EMBL/GenBank/DDBJ databases">
        <title>Arthrobacter sp. nov.</title>
        <authorList>
            <person name="Liu S."/>
        </authorList>
    </citation>
    <scope>NUCLEOTIDE SEQUENCE [LARGE SCALE GENOMIC DNA]</scope>
    <source>
        <strain evidence="2 3">E918</strain>
    </source>
</reference>
<dbReference type="RefSeq" id="WP_168487572.1">
    <property type="nucleotide sequence ID" value="NZ_JAAZSQ010000016.1"/>
</dbReference>
<feature type="compositionally biased region" description="Basic and acidic residues" evidence="1">
    <location>
        <begin position="41"/>
        <end position="52"/>
    </location>
</feature>
<dbReference type="AlphaFoldDB" id="A0A7X6HGV9"/>